<dbReference type="OrthoDB" id="9798714at2"/>
<dbReference type="GO" id="GO:0046872">
    <property type="term" value="F:metal ion binding"/>
    <property type="evidence" value="ECO:0007669"/>
    <property type="project" value="UniProtKB-KW"/>
</dbReference>
<evidence type="ECO:0000313" key="15">
    <source>
        <dbReference type="Proteomes" id="UP000244090"/>
    </source>
</evidence>
<feature type="signal peptide" evidence="13">
    <location>
        <begin position="1"/>
        <end position="18"/>
    </location>
</feature>
<evidence type="ECO:0000256" key="6">
    <source>
        <dbReference type="ARBA" id="ARBA00022723"/>
    </source>
</evidence>
<evidence type="ECO:0000256" key="5">
    <source>
        <dbReference type="ARBA" id="ARBA00022692"/>
    </source>
</evidence>
<name>A0A2T6C7A6_9FLAO</name>
<evidence type="ECO:0000256" key="1">
    <source>
        <dbReference type="ARBA" id="ARBA00001936"/>
    </source>
</evidence>
<evidence type="ECO:0000256" key="9">
    <source>
        <dbReference type="ARBA" id="ARBA00022989"/>
    </source>
</evidence>
<keyword evidence="9" id="KW-1133">Transmembrane helix</keyword>
<comment type="cofactor">
    <cofactor evidence="2">
        <name>Co(2+)</name>
        <dbReference type="ChEBI" id="CHEBI:48828"/>
    </cofactor>
</comment>
<keyword evidence="11" id="KW-0472">Membrane</keyword>
<dbReference type="PANTHER" id="PTHR31120:SF6">
    <property type="entry name" value="METALLOPROTEASE TIKI HOMOLOG"/>
    <property type="match status" value="1"/>
</dbReference>
<sequence length="1149" mass="135168">MRFYISLLFLCCSTFIVAQEEKQSLLWEVSGNGMEKPSYLYGTMHVSKKVAFRLDDVFFKALEAAETVALESDPTTWLAHNYEQMSDMSPRDYDYNNFYDRNFNPQFPEKEAVRRIIRFDNRIINGYLYRKQAGADDFEEETYLDMFIYQAGKKNNKPIISLEDIKESRYLTSRAAYNPMKKKPDEWVQKMFKDQSRYKVQEDAYRDRNIELLDSIGAAVNTNFYREHMLYKRNENMVRVMDSLMQHKTVFAGVGAAHLAGEKGMLQMLENLGYTVKPLTSEQTDYALKAKVALEDLYIAPKLNTYSTPDGFITIKTFDELREFVYKEQKFYLAPDMTNGAYLTITRLNTYDYFPKKKEKEAITLAEIDPLLYEDIPGDIISKENFTSPFPGFSIVNKTKKGDYQKYHIYKTPLEIIVIKFGGKKDFVLQYEEEIFESIQFQKPSDALKTYTSEYHKYEFLFPANYISDNTKNAGNKLLQAAVNDEYYFFKEAFVSDLSYIEEDAFEAEYIHENFYKKLDLEKLQGEFVDFRYKSYESSAIVDSITQKKIYLKTVVKDESYYLLGFIGNDALKAKTYFNSFKLKTPKYEQFKTVIDTALHFSVWTNTKQPLAQRSYKSRFNTDKKPYNEEQKFSTYTSKSNEQIFVSRVKYHDLQMFHNIDSVWNGMERFYKSRLVIEDKKLEQKNDMYISTYILKDTASAKRIYRKSILKKGVLYMLSTLEDSISERSEFVKNFYDTFTPQDTLLGKDVFADKTGIFFDGIKNNDSIVLQSYDNIKFSDKHAEAIMHLLKTHEFPEDRENIKNYLITSLGKLKNPRIYPFIKNLYVEAYDKPTTQTAILRMLLLQENEASHKLILEVLKKDFPLESKATSRLFKVGKKNLELKKELFPELLEYSSIQEYKTPIYELLTQLCDSNYVKPKVYKKYKHQLLTDAKIEIKRNLGKSNYFKGNDALERYVKLLFPYRKDKNVTDFYNKLVTTESRAALTTYFALLVEHKESIPQELKEKTLYEEKALATTLWKLGKKDLLGMVPDSLKTQQRYAKAGLVSHLGLDKEKDTISFVKTIKVHNEDGDITIYFFETKEENRYGEMQKLHYVAFLDKPELTIEPYSFDNSRGKRIYGNEIDEELFEEAVERVKYNKRRRISGLLQF</sequence>
<dbReference type="GO" id="GO:0006508">
    <property type="term" value="P:proteolysis"/>
    <property type="evidence" value="ECO:0007669"/>
    <property type="project" value="UniProtKB-KW"/>
</dbReference>
<evidence type="ECO:0000256" key="3">
    <source>
        <dbReference type="ARBA" id="ARBA00004479"/>
    </source>
</evidence>
<keyword evidence="15" id="KW-1185">Reference proteome</keyword>
<dbReference type="PANTHER" id="PTHR31120">
    <property type="entry name" value="METALLOPROTEASE TIKI"/>
    <property type="match status" value="1"/>
</dbReference>
<dbReference type="GO" id="GO:0016020">
    <property type="term" value="C:membrane"/>
    <property type="evidence" value="ECO:0007669"/>
    <property type="project" value="UniProtKB-SubCell"/>
</dbReference>
<evidence type="ECO:0000256" key="7">
    <source>
        <dbReference type="ARBA" id="ARBA00022729"/>
    </source>
</evidence>
<dbReference type="Proteomes" id="UP000244090">
    <property type="component" value="Unassembled WGS sequence"/>
</dbReference>
<comment type="subcellular location">
    <subcellularLocation>
        <location evidence="3">Membrane</location>
        <topology evidence="3">Single-pass type I membrane protein</topology>
    </subcellularLocation>
</comment>
<keyword evidence="12" id="KW-0325">Glycoprotein</keyword>
<keyword evidence="6" id="KW-0479">Metal-binding</keyword>
<dbReference type="Pfam" id="PF01963">
    <property type="entry name" value="TraB_PrgY_gumN"/>
    <property type="match status" value="2"/>
</dbReference>
<gene>
    <name evidence="14" type="ORF">C8N46_101793</name>
</gene>
<keyword evidence="7 13" id="KW-0732">Signal</keyword>
<evidence type="ECO:0000256" key="2">
    <source>
        <dbReference type="ARBA" id="ARBA00001941"/>
    </source>
</evidence>
<reference evidence="14 15" key="1">
    <citation type="submission" date="2018-04" db="EMBL/GenBank/DDBJ databases">
        <title>Genomic Encyclopedia of Archaeal and Bacterial Type Strains, Phase II (KMG-II): from individual species to whole genera.</title>
        <authorList>
            <person name="Goeker M."/>
        </authorList>
    </citation>
    <scope>NUCLEOTIDE SEQUENCE [LARGE SCALE GENOMIC DNA]</scope>
    <source>
        <strain evidence="14 15">DSM 25731</strain>
    </source>
</reference>
<dbReference type="EMBL" id="QBKT01000001">
    <property type="protein sequence ID" value="PTX64182.1"/>
    <property type="molecule type" value="Genomic_DNA"/>
</dbReference>
<evidence type="ECO:0000256" key="12">
    <source>
        <dbReference type="ARBA" id="ARBA00023180"/>
    </source>
</evidence>
<keyword evidence="5" id="KW-0812">Transmembrane</keyword>
<dbReference type="InterPro" id="IPR002816">
    <property type="entry name" value="TraB/PrgY/GumN_fam"/>
</dbReference>
<comment type="caution">
    <text evidence="14">The sequence shown here is derived from an EMBL/GenBank/DDBJ whole genome shotgun (WGS) entry which is preliminary data.</text>
</comment>
<evidence type="ECO:0000256" key="13">
    <source>
        <dbReference type="SAM" id="SignalP"/>
    </source>
</evidence>
<organism evidence="14 15">
    <name type="scientific">Kordia periserrulae</name>
    <dbReference type="NCBI Taxonomy" id="701523"/>
    <lineage>
        <taxon>Bacteria</taxon>
        <taxon>Pseudomonadati</taxon>
        <taxon>Bacteroidota</taxon>
        <taxon>Flavobacteriia</taxon>
        <taxon>Flavobacteriales</taxon>
        <taxon>Flavobacteriaceae</taxon>
        <taxon>Kordia</taxon>
    </lineage>
</organism>
<evidence type="ECO:0000313" key="14">
    <source>
        <dbReference type="EMBL" id="PTX64182.1"/>
    </source>
</evidence>
<evidence type="ECO:0000256" key="11">
    <source>
        <dbReference type="ARBA" id="ARBA00023136"/>
    </source>
</evidence>
<dbReference type="GO" id="GO:0004222">
    <property type="term" value="F:metalloendopeptidase activity"/>
    <property type="evidence" value="ECO:0007669"/>
    <property type="project" value="TreeGrafter"/>
</dbReference>
<dbReference type="InterPro" id="IPR040230">
    <property type="entry name" value="TIKI1/2-like"/>
</dbReference>
<comment type="cofactor">
    <cofactor evidence="1">
        <name>Mn(2+)</name>
        <dbReference type="ChEBI" id="CHEBI:29035"/>
    </cofactor>
</comment>
<protein>
    <submittedName>
        <fullName evidence="14">Uncharacterized protein YbaP (TraB family)</fullName>
    </submittedName>
</protein>
<dbReference type="CDD" id="cd14789">
    <property type="entry name" value="Tiki"/>
    <property type="match status" value="1"/>
</dbReference>
<evidence type="ECO:0000256" key="10">
    <source>
        <dbReference type="ARBA" id="ARBA00023049"/>
    </source>
</evidence>
<dbReference type="RefSeq" id="WP_108113523.1">
    <property type="nucleotide sequence ID" value="NZ_QBKT01000001.1"/>
</dbReference>
<dbReference type="AlphaFoldDB" id="A0A2T6C7A6"/>
<accession>A0A2T6C7A6</accession>
<evidence type="ECO:0000256" key="4">
    <source>
        <dbReference type="ARBA" id="ARBA00022670"/>
    </source>
</evidence>
<evidence type="ECO:0000256" key="8">
    <source>
        <dbReference type="ARBA" id="ARBA00022801"/>
    </source>
</evidence>
<keyword evidence="10" id="KW-0482">Metalloprotease</keyword>
<feature type="chain" id="PRO_5015650882" evidence="13">
    <location>
        <begin position="19"/>
        <end position="1149"/>
    </location>
</feature>
<keyword evidence="4" id="KW-0645">Protease</keyword>
<dbReference type="GO" id="GO:0030178">
    <property type="term" value="P:negative regulation of Wnt signaling pathway"/>
    <property type="evidence" value="ECO:0007669"/>
    <property type="project" value="InterPro"/>
</dbReference>
<keyword evidence="8" id="KW-0378">Hydrolase</keyword>
<proteinExistence type="predicted"/>